<evidence type="ECO:0000313" key="3">
    <source>
        <dbReference type="Proteomes" id="UP001165122"/>
    </source>
</evidence>
<dbReference type="OrthoDB" id="206356at2759"/>
<feature type="signal peptide" evidence="1">
    <location>
        <begin position="1"/>
        <end position="22"/>
    </location>
</feature>
<dbReference type="AlphaFoldDB" id="A0A9W7EEJ7"/>
<keyword evidence="3" id="KW-1185">Reference proteome</keyword>
<feature type="chain" id="PRO_5040758549" evidence="1">
    <location>
        <begin position="23"/>
        <end position="851"/>
    </location>
</feature>
<comment type="caution">
    <text evidence="2">The sequence shown here is derived from an EMBL/GenBank/DDBJ whole genome shotgun (WGS) entry which is preliminary data.</text>
</comment>
<accession>A0A9W7EEJ7</accession>
<protein>
    <submittedName>
        <fullName evidence="2">Uncharacterized protein</fullName>
    </submittedName>
</protein>
<dbReference type="Proteomes" id="UP001165122">
    <property type="component" value="Unassembled WGS sequence"/>
</dbReference>
<keyword evidence="1" id="KW-0732">Signal</keyword>
<evidence type="ECO:0000313" key="2">
    <source>
        <dbReference type="EMBL" id="GMH75888.1"/>
    </source>
</evidence>
<evidence type="ECO:0000256" key="1">
    <source>
        <dbReference type="SAM" id="SignalP"/>
    </source>
</evidence>
<reference evidence="3" key="1">
    <citation type="journal article" date="2023" name="Commun. Biol.">
        <title>Genome analysis of Parmales, the sister group of diatoms, reveals the evolutionary specialization of diatoms from phago-mixotrophs to photoautotrophs.</title>
        <authorList>
            <person name="Ban H."/>
            <person name="Sato S."/>
            <person name="Yoshikawa S."/>
            <person name="Yamada K."/>
            <person name="Nakamura Y."/>
            <person name="Ichinomiya M."/>
            <person name="Sato N."/>
            <person name="Blanc-Mathieu R."/>
            <person name="Endo H."/>
            <person name="Kuwata A."/>
            <person name="Ogata H."/>
        </authorList>
    </citation>
    <scope>NUCLEOTIDE SEQUENCE [LARGE SCALE GENOMIC DNA]</scope>
    <source>
        <strain evidence="3">NIES 3700</strain>
    </source>
</reference>
<sequence length="851" mass="96146">MLTSLLLLLLTLYLSLFTPTTSTSDKPISLACLLMVRDEAFNIRNNIPLWYSHDPTFFDAFVVAVDERTTDDTILALEQTIPSHVSRFIYMYKFDGFGNSRTEVFKNTWSQFPNITHVMVADPDWQPNLDLINKNDLSHDIDSYQFKIWDRSGLTTRNTNWLMRHTPGLYFNYYVHELLRFEHGGPYLDKQKNLTWEVSEVEQGHSWHQTVGHGEAGNRGASRTYKRFEFDLSLLEREQNDPRYTDSDHTLYYLGAVYCAMVEGSPNYVPPFLSGQNLTGNQLTLASKCTHYHTQRILLHSTSPNRELTYASHRWLPYAYMHMHLDYASAEPHYLDCINFDPERVDCPMELSKLYTWNNRHEEAYRLSVSTVSRPFPDRAFSNSFYTYVCMVPLQASRSAVNHIITYGWNPSIYALGHHLMTKSASACTSGFPLEDPNVMNTLRYFYAKAVALSTEDSGKAVDETFRCTYEDDSKESEALRFTGGQHYFCLDDNKQIPTPTKCSVYRENFRTTKENMNDRGSFGPTSFEEVGFYLGLKREDDVAYLTTAKTYEATVKSACVTSLSTTNAVIVVLGGAGSDGIEGEVRNVAKECRACSGKVEVVNVGEGWDFSKVEKFDYVDLGAGLLNLNIVPDPDQMVKKVETDLLKIDGIVGALTHEFGSETMDRIKTLKSLIKRNDLAESVALELAEVLTKSALGYSSNVMAAQLFSIARGNVDSSLFVRAGFDVIAGAGGIGGLHRELYATKRKPTPGVQPLNENSILKTRNPKHLNNVRTKLMIQNKILTGHEALFPEIILQILNGRTRIRDIYAICNEESNRRGNYLDSNVLTLEKFLGTVGFFIEALEGIVVAQ</sequence>
<dbReference type="EMBL" id="BRXW01000737">
    <property type="protein sequence ID" value="GMH75888.1"/>
    <property type="molecule type" value="Genomic_DNA"/>
</dbReference>
<gene>
    <name evidence="2" type="ORF">TrLO_g14909</name>
</gene>
<organism evidence="2 3">
    <name type="scientific">Triparma laevis f. longispina</name>
    <dbReference type="NCBI Taxonomy" id="1714387"/>
    <lineage>
        <taxon>Eukaryota</taxon>
        <taxon>Sar</taxon>
        <taxon>Stramenopiles</taxon>
        <taxon>Ochrophyta</taxon>
        <taxon>Bolidophyceae</taxon>
        <taxon>Parmales</taxon>
        <taxon>Triparmaceae</taxon>
        <taxon>Triparma</taxon>
    </lineage>
</organism>
<proteinExistence type="predicted"/>
<name>A0A9W7EEJ7_9STRA</name>